<dbReference type="PANTHER" id="PTHR30290">
    <property type="entry name" value="PERIPLASMIC BINDING COMPONENT OF ABC TRANSPORTER"/>
    <property type="match status" value="1"/>
</dbReference>
<evidence type="ECO:0000313" key="4">
    <source>
        <dbReference type="EMBL" id="QWQ37016.1"/>
    </source>
</evidence>
<dbReference type="SUPFAM" id="SSF53850">
    <property type="entry name" value="Periplasmic binding protein-like II"/>
    <property type="match status" value="1"/>
</dbReference>
<proteinExistence type="predicted"/>
<sequence length="511" mass="54218">MRRIPVRSSAALLLTALTLSACSAGSGAGQSGSGQDGAGNGQESGGVVVALTGEPANLDFTTTAGAAIPQALMANVYEGLVEIDQDGQIQPLLAESWDISGDRTTYTFTLQPEVTFSNGEAFTADDVKFSLERVKSDAWLSSLKSKMDVVESVTVLSDSEVSVKLSRPSNAWLFDLGTPVGAMFDESGVADLASTAIGTGPFTVQAWNRGESIELAARSDYWGEAPKVESATLRYFADAVATTNALRSGDVDVVYNMQAPELLSSFADDDSFQVLEGTSNGEIMLSMNNARPPFNDVRVRQAVLHAVDRQAVLDTAWSGYGTLVGGPVPPTDPYYEDLNDTYPYDPEKARALLAEAGAENLDVTFTVPTRPYATAVSEIVVSQLAEVGINATIESAEFPAVWLDKVFTRHDYDMSVVLAVESRDLLTMFNNPNYYLGYDNAKIKDAAAAADAADEAGYISGMQQVVRTINDDAAADVLFLFPNIVVAKAGVTGIPANSVTEALDLGSAGWQ</sequence>
<dbReference type="PIRSF" id="PIRSF002741">
    <property type="entry name" value="MppA"/>
    <property type="match status" value="1"/>
</dbReference>
<gene>
    <name evidence="4" type="ORF">KG104_04260</name>
</gene>
<keyword evidence="1 2" id="KW-0732">Signal</keyword>
<keyword evidence="5" id="KW-1185">Reference proteome</keyword>
<dbReference type="RefSeq" id="WP_207347386.1">
    <property type="nucleotide sequence ID" value="NZ_CP076456.1"/>
</dbReference>
<dbReference type="GO" id="GO:1904680">
    <property type="term" value="F:peptide transmembrane transporter activity"/>
    <property type="evidence" value="ECO:0007669"/>
    <property type="project" value="TreeGrafter"/>
</dbReference>
<dbReference type="PROSITE" id="PS51257">
    <property type="entry name" value="PROKAR_LIPOPROTEIN"/>
    <property type="match status" value="1"/>
</dbReference>
<dbReference type="PANTHER" id="PTHR30290:SF38">
    <property type="entry name" value="D,D-DIPEPTIDE-BINDING PERIPLASMIC PROTEIN DDPA-RELATED"/>
    <property type="match status" value="1"/>
</dbReference>
<dbReference type="InterPro" id="IPR039424">
    <property type="entry name" value="SBP_5"/>
</dbReference>
<protein>
    <submittedName>
        <fullName evidence="4">ABC transporter substrate-binding protein</fullName>
    </submittedName>
</protein>
<feature type="chain" id="PRO_5038414855" evidence="2">
    <location>
        <begin position="24"/>
        <end position="511"/>
    </location>
</feature>
<evidence type="ECO:0000256" key="1">
    <source>
        <dbReference type="ARBA" id="ARBA00022729"/>
    </source>
</evidence>
<evidence type="ECO:0000259" key="3">
    <source>
        <dbReference type="Pfam" id="PF00496"/>
    </source>
</evidence>
<dbReference type="AlphaFoldDB" id="A0A975S738"/>
<name>A0A975S738_9MICC</name>
<organism evidence="4 5">
    <name type="scientific">Arthrobacter sunyaminii</name>
    <dbReference type="NCBI Taxonomy" id="2816859"/>
    <lineage>
        <taxon>Bacteria</taxon>
        <taxon>Bacillati</taxon>
        <taxon>Actinomycetota</taxon>
        <taxon>Actinomycetes</taxon>
        <taxon>Micrococcales</taxon>
        <taxon>Micrococcaceae</taxon>
        <taxon>Arthrobacter</taxon>
    </lineage>
</organism>
<accession>A0A975S738</accession>
<feature type="domain" description="Solute-binding protein family 5" evidence="3">
    <location>
        <begin position="88"/>
        <end position="417"/>
    </location>
</feature>
<dbReference type="InterPro" id="IPR030678">
    <property type="entry name" value="Peptide/Ni-bd"/>
</dbReference>
<evidence type="ECO:0000313" key="5">
    <source>
        <dbReference type="Proteomes" id="UP000680588"/>
    </source>
</evidence>
<dbReference type="Gene3D" id="3.40.190.10">
    <property type="entry name" value="Periplasmic binding protein-like II"/>
    <property type="match status" value="1"/>
</dbReference>
<dbReference type="Proteomes" id="UP000680588">
    <property type="component" value="Chromosome"/>
</dbReference>
<dbReference type="InterPro" id="IPR000914">
    <property type="entry name" value="SBP_5_dom"/>
</dbReference>
<dbReference type="CDD" id="cd08494">
    <property type="entry name" value="PBP2_NikA_DppA_OppA_like_6"/>
    <property type="match status" value="1"/>
</dbReference>
<dbReference type="GO" id="GO:0043190">
    <property type="term" value="C:ATP-binding cassette (ABC) transporter complex"/>
    <property type="evidence" value="ECO:0007669"/>
    <property type="project" value="InterPro"/>
</dbReference>
<dbReference type="EMBL" id="CP076456">
    <property type="protein sequence ID" value="QWQ37016.1"/>
    <property type="molecule type" value="Genomic_DNA"/>
</dbReference>
<dbReference type="KEGG" id="asun:KG104_04260"/>
<dbReference type="Pfam" id="PF00496">
    <property type="entry name" value="SBP_bac_5"/>
    <property type="match status" value="1"/>
</dbReference>
<evidence type="ECO:0000256" key="2">
    <source>
        <dbReference type="SAM" id="SignalP"/>
    </source>
</evidence>
<dbReference type="GO" id="GO:0042597">
    <property type="term" value="C:periplasmic space"/>
    <property type="evidence" value="ECO:0007669"/>
    <property type="project" value="UniProtKB-ARBA"/>
</dbReference>
<feature type="signal peptide" evidence="2">
    <location>
        <begin position="1"/>
        <end position="23"/>
    </location>
</feature>
<dbReference type="GO" id="GO:0015833">
    <property type="term" value="P:peptide transport"/>
    <property type="evidence" value="ECO:0007669"/>
    <property type="project" value="TreeGrafter"/>
</dbReference>
<reference evidence="4" key="1">
    <citation type="submission" date="2021-06" db="EMBL/GenBank/DDBJ databases">
        <title>Novel species in genus Arthrobacter.</title>
        <authorList>
            <person name="Zhang G."/>
        </authorList>
    </citation>
    <scope>NUCLEOTIDE SEQUENCE</scope>
    <source>
        <strain evidence="4">Zg-ZUI122</strain>
    </source>
</reference>
<dbReference type="Gene3D" id="3.10.105.10">
    <property type="entry name" value="Dipeptide-binding Protein, Domain 3"/>
    <property type="match status" value="1"/>
</dbReference>